<evidence type="ECO:0000256" key="1">
    <source>
        <dbReference type="SAM" id="MobiDB-lite"/>
    </source>
</evidence>
<proteinExistence type="predicted"/>
<comment type="caution">
    <text evidence="2">The sequence shown here is derived from an EMBL/GenBank/DDBJ whole genome shotgun (WGS) entry which is preliminary data.</text>
</comment>
<organism evidence="2 3">
    <name type="scientific">Diversispora epigaea</name>
    <dbReference type="NCBI Taxonomy" id="1348612"/>
    <lineage>
        <taxon>Eukaryota</taxon>
        <taxon>Fungi</taxon>
        <taxon>Fungi incertae sedis</taxon>
        <taxon>Mucoromycota</taxon>
        <taxon>Glomeromycotina</taxon>
        <taxon>Glomeromycetes</taxon>
        <taxon>Diversisporales</taxon>
        <taxon>Diversisporaceae</taxon>
        <taxon>Diversispora</taxon>
    </lineage>
</organism>
<dbReference type="AlphaFoldDB" id="A0A397H3M1"/>
<name>A0A397H3M1_9GLOM</name>
<dbReference type="EMBL" id="PQFF01000373">
    <property type="protein sequence ID" value="RHZ54990.1"/>
    <property type="molecule type" value="Genomic_DNA"/>
</dbReference>
<dbReference type="Proteomes" id="UP000266861">
    <property type="component" value="Unassembled WGS sequence"/>
</dbReference>
<feature type="compositionally biased region" description="Basic and acidic residues" evidence="1">
    <location>
        <begin position="72"/>
        <end position="85"/>
    </location>
</feature>
<feature type="compositionally biased region" description="Basic and acidic residues" evidence="1">
    <location>
        <begin position="55"/>
        <end position="64"/>
    </location>
</feature>
<reference evidence="2 3" key="1">
    <citation type="submission" date="2018-08" db="EMBL/GenBank/DDBJ databases">
        <title>Genome and evolution of the arbuscular mycorrhizal fungus Diversispora epigaea (formerly Glomus versiforme) and its bacterial endosymbionts.</title>
        <authorList>
            <person name="Sun X."/>
            <person name="Fei Z."/>
            <person name="Harrison M."/>
        </authorList>
    </citation>
    <scope>NUCLEOTIDE SEQUENCE [LARGE SCALE GENOMIC DNA]</scope>
    <source>
        <strain evidence="2 3">IT104</strain>
    </source>
</reference>
<gene>
    <name evidence="2" type="ORF">Glove_421g127</name>
</gene>
<evidence type="ECO:0000313" key="2">
    <source>
        <dbReference type="EMBL" id="RHZ54990.1"/>
    </source>
</evidence>
<feature type="region of interest" description="Disordered" evidence="1">
    <location>
        <begin position="55"/>
        <end position="85"/>
    </location>
</feature>
<sequence>MASEEASSKSRSDLEIVLKRTLCKEENESVIGYKLILDNRYHHRSSPIIEREAYEREQQEREQEAYEQQQIEEEKERERTRREQE</sequence>
<keyword evidence="3" id="KW-1185">Reference proteome</keyword>
<evidence type="ECO:0000313" key="3">
    <source>
        <dbReference type="Proteomes" id="UP000266861"/>
    </source>
</evidence>
<protein>
    <submittedName>
        <fullName evidence="2">Uncharacterized protein</fullName>
    </submittedName>
</protein>
<accession>A0A397H3M1</accession>